<gene>
    <name evidence="3" type="ORF">GGQ86_001836</name>
    <name evidence="2" type="ORF">XFLAVUS301_13220</name>
</gene>
<feature type="transmembrane region" description="Helical" evidence="1">
    <location>
        <begin position="38"/>
        <end position="60"/>
    </location>
</feature>
<name>A0A9W6FL73_XANFL</name>
<reference evidence="2" key="1">
    <citation type="submission" date="2022-12" db="EMBL/GenBank/DDBJ databases">
        <title>Reference genome sequencing for broad-spectrum identification of bacterial and archaeal isolates by mass spectrometry.</title>
        <authorList>
            <person name="Sekiguchi Y."/>
            <person name="Tourlousse D.M."/>
        </authorList>
    </citation>
    <scope>NUCLEOTIDE SEQUENCE</scope>
    <source>
        <strain evidence="2">301</strain>
    </source>
</reference>
<keyword evidence="1" id="KW-0812">Transmembrane</keyword>
<evidence type="ECO:0000313" key="2">
    <source>
        <dbReference type="EMBL" id="GLI21648.1"/>
    </source>
</evidence>
<dbReference type="AlphaFoldDB" id="A0A9W6FL73"/>
<dbReference type="GeneID" id="95762116"/>
<dbReference type="Proteomes" id="UP001245370">
    <property type="component" value="Unassembled WGS sequence"/>
</dbReference>
<evidence type="ECO:0000313" key="5">
    <source>
        <dbReference type="Proteomes" id="UP001245370"/>
    </source>
</evidence>
<dbReference type="Proteomes" id="UP001144397">
    <property type="component" value="Unassembled WGS sequence"/>
</dbReference>
<evidence type="ECO:0000313" key="3">
    <source>
        <dbReference type="EMBL" id="MDR6333372.1"/>
    </source>
</evidence>
<accession>A0A9W6FL73</accession>
<comment type="caution">
    <text evidence="2">The sequence shown here is derived from an EMBL/GenBank/DDBJ whole genome shotgun (WGS) entry which is preliminary data.</text>
</comment>
<dbReference type="EMBL" id="JAVDPY010000002">
    <property type="protein sequence ID" value="MDR6333372.1"/>
    <property type="molecule type" value="Genomic_DNA"/>
</dbReference>
<evidence type="ECO:0000313" key="4">
    <source>
        <dbReference type="Proteomes" id="UP001144397"/>
    </source>
</evidence>
<organism evidence="2 4">
    <name type="scientific">Xanthobacter flavus</name>
    <dbReference type="NCBI Taxonomy" id="281"/>
    <lineage>
        <taxon>Bacteria</taxon>
        <taxon>Pseudomonadati</taxon>
        <taxon>Pseudomonadota</taxon>
        <taxon>Alphaproteobacteria</taxon>
        <taxon>Hyphomicrobiales</taxon>
        <taxon>Xanthobacteraceae</taxon>
        <taxon>Xanthobacter</taxon>
    </lineage>
</organism>
<protein>
    <submittedName>
        <fullName evidence="2">Uncharacterized protein</fullName>
    </submittedName>
</protein>
<sequence>MSETRDTPPATPYHPEEMKATWDLKVGKSISLQGTARWTPAGVVTAGIATSAILLAFAAVMRARR</sequence>
<keyword evidence="1" id="KW-0472">Membrane</keyword>
<dbReference type="EMBL" id="BSDO01000001">
    <property type="protein sequence ID" value="GLI21648.1"/>
    <property type="molecule type" value="Genomic_DNA"/>
</dbReference>
<reference evidence="3 5" key="2">
    <citation type="submission" date="2023-07" db="EMBL/GenBank/DDBJ databases">
        <title>Genomic Encyclopedia of Type Strains, Phase IV (KMG-IV): sequencing the most valuable type-strain genomes for metagenomic binning, comparative biology and taxonomic classification.</title>
        <authorList>
            <person name="Goeker M."/>
        </authorList>
    </citation>
    <scope>NUCLEOTIDE SEQUENCE [LARGE SCALE GENOMIC DNA]</scope>
    <source>
        <strain evidence="3 5">DSM 338</strain>
    </source>
</reference>
<evidence type="ECO:0000256" key="1">
    <source>
        <dbReference type="SAM" id="Phobius"/>
    </source>
</evidence>
<keyword evidence="1" id="KW-1133">Transmembrane helix</keyword>
<proteinExistence type="predicted"/>
<dbReference type="RefSeq" id="WP_281806315.1">
    <property type="nucleotide sequence ID" value="NZ_BSDO01000001.1"/>
</dbReference>
<keyword evidence="5" id="KW-1185">Reference proteome</keyword>